<comment type="subcellular location">
    <subcellularLocation>
        <location evidence="1">Lysosome membrane</location>
    </subcellularLocation>
</comment>
<evidence type="ECO:0000313" key="7">
    <source>
        <dbReference type="Proteomes" id="UP000230069"/>
    </source>
</evidence>
<organism evidence="6 7">
    <name type="scientific">Aquilegia coerulea</name>
    <name type="common">Rocky mountain columbine</name>
    <dbReference type="NCBI Taxonomy" id="218851"/>
    <lineage>
        <taxon>Eukaryota</taxon>
        <taxon>Viridiplantae</taxon>
        <taxon>Streptophyta</taxon>
        <taxon>Embryophyta</taxon>
        <taxon>Tracheophyta</taxon>
        <taxon>Spermatophyta</taxon>
        <taxon>Magnoliopsida</taxon>
        <taxon>Ranunculales</taxon>
        <taxon>Ranunculaceae</taxon>
        <taxon>Thalictroideae</taxon>
        <taxon>Aquilegia</taxon>
    </lineage>
</organism>
<comment type="similarity">
    <text evidence="2">Belongs to the BORCS8 family.</text>
</comment>
<evidence type="ECO:0000256" key="3">
    <source>
        <dbReference type="ARBA" id="ARBA00023136"/>
    </source>
</evidence>
<dbReference type="GO" id="GO:0005765">
    <property type="term" value="C:lysosomal membrane"/>
    <property type="evidence" value="ECO:0007669"/>
    <property type="project" value="UniProtKB-SubCell"/>
</dbReference>
<keyword evidence="4" id="KW-0458">Lysosome</keyword>
<evidence type="ECO:0000256" key="4">
    <source>
        <dbReference type="ARBA" id="ARBA00023228"/>
    </source>
</evidence>
<sequence length="265" mass="29573">NKAKQRTTNTELRRALVTARCMMDGISTADGFVEVNNNLAEMIKYVANEPSVGLYYVQQHTHNALPNLLRLQDRIADRSREATLHTQDLEESIVMVDSMKQCGRSIADDMLNDIKKSILLMSTSQPKRGSGLQDAKRSSGGPTAFSRNVLFAQPDAESRGSYFSSVFKSAKQKAVSIKWPQLDPEQPIGTKADQLPSNQSPDETVHIAVSTLSDTEAEELPSSTQIFDEQLEETLPTHDISSASENYEEFKAKKEAKLKEWLEEH</sequence>
<feature type="region of interest" description="Disordered" evidence="5">
    <location>
        <begin position="125"/>
        <end position="145"/>
    </location>
</feature>
<evidence type="ECO:0000256" key="2">
    <source>
        <dbReference type="ARBA" id="ARBA00010463"/>
    </source>
</evidence>
<reference evidence="6 7" key="1">
    <citation type="submission" date="2017-09" db="EMBL/GenBank/DDBJ databases">
        <title>WGS assembly of Aquilegia coerulea Goldsmith.</title>
        <authorList>
            <person name="Hodges S."/>
            <person name="Kramer E."/>
            <person name="Nordborg M."/>
            <person name="Tomkins J."/>
            <person name="Borevitz J."/>
            <person name="Derieg N."/>
            <person name="Yan J."/>
            <person name="Mihaltcheva S."/>
            <person name="Hayes R.D."/>
            <person name="Rokhsar D."/>
        </authorList>
    </citation>
    <scope>NUCLEOTIDE SEQUENCE [LARGE SCALE GENOMIC DNA]</scope>
    <source>
        <strain evidence="7">cv. Goldsmith</strain>
    </source>
</reference>
<proteinExistence type="inferred from homology"/>
<name>A0A2G5CUB0_AQUCA</name>
<gene>
    <name evidence="6" type="ORF">AQUCO_03700260v1</name>
</gene>
<dbReference type="InterPro" id="IPR019320">
    <property type="entry name" value="BORCS8"/>
</dbReference>
<dbReference type="EMBL" id="KZ305054">
    <property type="protein sequence ID" value="PIA34863.1"/>
    <property type="molecule type" value="Genomic_DNA"/>
</dbReference>
<protein>
    <submittedName>
        <fullName evidence="6">Uncharacterized protein</fullName>
    </submittedName>
</protein>
<evidence type="ECO:0000256" key="5">
    <source>
        <dbReference type="SAM" id="MobiDB-lite"/>
    </source>
</evidence>
<dbReference type="PANTHER" id="PTHR21146">
    <property type="entry name" value="MEF2B PROTEIN"/>
    <property type="match status" value="1"/>
</dbReference>
<keyword evidence="7" id="KW-1185">Reference proteome</keyword>
<accession>A0A2G5CUB0</accession>
<feature type="non-terminal residue" evidence="6">
    <location>
        <position position="1"/>
    </location>
</feature>
<dbReference type="PANTHER" id="PTHR21146:SF0">
    <property type="entry name" value="BLOC-1-RELATED COMPLEX SUBUNIT 8"/>
    <property type="match status" value="1"/>
</dbReference>
<dbReference type="OrthoDB" id="19830at2759"/>
<dbReference type="AlphaFoldDB" id="A0A2G5CUB0"/>
<dbReference type="Pfam" id="PF10167">
    <property type="entry name" value="BORCS8"/>
    <property type="match status" value="1"/>
</dbReference>
<evidence type="ECO:0000313" key="6">
    <source>
        <dbReference type="EMBL" id="PIA34863.1"/>
    </source>
</evidence>
<dbReference type="Proteomes" id="UP000230069">
    <property type="component" value="Unassembled WGS sequence"/>
</dbReference>
<evidence type="ECO:0000256" key="1">
    <source>
        <dbReference type="ARBA" id="ARBA00004656"/>
    </source>
</evidence>
<keyword evidence="3" id="KW-0472">Membrane</keyword>